<protein>
    <submittedName>
        <fullName evidence="3">Cysteine hydrolase family protein</fullName>
    </submittedName>
</protein>
<dbReference type="InterPro" id="IPR036380">
    <property type="entry name" value="Isochorismatase-like_sf"/>
</dbReference>
<feature type="domain" description="Isochorismatase-like" evidence="2">
    <location>
        <begin position="19"/>
        <end position="210"/>
    </location>
</feature>
<dbReference type="GO" id="GO:0016787">
    <property type="term" value="F:hydrolase activity"/>
    <property type="evidence" value="ECO:0007669"/>
    <property type="project" value="UniProtKB-KW"/>
</dbReference>
<accession>A0ABV8SZZ2</accession>
<gene>
    <name evidence="3" type="ORF">ACFPN2_26960</name>
</gene>
<evidence type="ECO:0000313" key="3">
    <source>
        <dbReference type="EMBL" id="MFC4312755.1"/>
    </source>
</evidence>
<evidence type="ECO:0000256" key="1">
    <source>
        <dbReference type="ARBA" id="ARBA00022801"/>
    </source>
</evidence>
<organism evidence="3 4">
    <name type="scientific">Steroidobacter flavus</name>
    <dbReference type="NCBI Taxonomy" id="1842136"/>
    <lineage>
        <taxon>Bacteria</taxon>
        <taxon>Pseudomonadati</taxon>
        <taxon>Pseudomonadota</taxon>
        <taxon>Gammaproteobacteria</taxon>
        <taxon>Steroidobacterales</taxon>
        <taxon>Steroidobacteraceae</taxon>
        <taxon>Steroidobacter</taxon>
    </lineage>
</organism>
<dbReference type="PANTHER" id="PTHR43540">
    <property type="entry name" value="PEROXYUREIDOACRYLATE/UREIDOACRYLATE AMIDOHYDROLASE-RELATED"/>
    <property type="match status" value="1"/>
</dbReference>
<name>A0ABV8SZZ2_9GAMM</name>
<dbReference type="CDD" id="cd00431">
    <property type="entry name" value="cysteine_hydrolases"/>
    <property type="match status" value="1"/>
</dbReference>
<dbReference type="SUPFAM" id="SSF52499">
    <property type="entry name" value="Isochorismatase-like hydrolases"/>
    <property type="match status" value="1"/>
</dbReference>
<keyword evidence="1 3" id="KW-0378">Hydrolase</keyword>
<dbReference type="PANTHER" id="PTHR43540:SF9">
    <property type="entry name" value="FAMILY HYDROLASE, PUTATIVE (AFU_ORTHOLOGUE AFUA_2G08700)-RELATED"/>
    <property type="match status" value="1"/>
</dbReference>
<sequence>MLNLSCERGRTIALNPETTALVCIDFQRDFVSRDGMAAARGATVDRLLSATAAARVTLDVARQLGMFVCHTREIYAPDLSDLNRFRRKFDSIVGEAGPLGRFLIRGEPGSEIVDEMRPRADEPVIDKAGFSAFHQTSLENILSERRIETLLLTGVTTQCCVASTLRSAVDLGYCCVLLEDACAAYDPADHEATLRVIYSEGHTFGWVSDTTRFRDSRTG</sequence>
<proteinExistence type="predicted"/>
<dbReference type="InterPro" id="IPR050272">
    <property type="entry name" value="Isochorismatase-like_hydrls"/>
</dbReference>
<dbReference type="Pfam" id="PF00857">
    <property type="entry name" value="Isochorismatase"/>
    <property type="match status" value="1"/>
</dbReference>
<dbReference type="RefSeq" id="WP_380602419.1">
    <property type="nucleotide sequence ID" value="NZ_JBHSDU010000014.1"/>
</dbReference>
<evidence type="ECO:0000313" key="4">
    <source>
        <dbReference type="Proteomes" id="UP001595904"/>
    </source>
</evidence>
<comment type="caution">
    <text evidence="3">The sequence shown here is derived from an EMBL/GenBank/DDBJ whole genome shotgun (WGS) entry which is preliminary data.</text>
</comment>
<dbReference type="EMBL" id="JBHSDU010000014">
    <property type="protein sequence ID" value="MFC4312755.1"/>
    <property type="molecule type" value="Genomic_DNA"/>
</dbReference>
<reference evidence="4" key="1">
    <citation type="journal article" date="2019" name="Int. J. Syst. Evol. Microbiol.">
        <title>The Global Catalogue of Microorganisms (GCM) 10K type strain sequencing project: providing services to taxonomists for standard genome sequencing and annotation.</title>
        <authorList>
            <consortium name="The Broad Institute Genomics Platform"/>
            <consortium name="The Broad Institute Genome Sequencing Center for Infectious Disease"/>
            <person name="Wu L."/>
            <person name="Ma J."/>
        </authorList>
    </citation>
    <scope>NUCLEOTIDE SEQUENCE [LARGE SCALE GENOMIC DNA]</scope>
    <source>
        <strain evidence="4">CGMCC 1.10759</strain>
    </source>
</reference>
<dbReference type="Gene3D" id="3.40.50.850">
    <property type="entry name" value="Isochorismatase-like"/>
    <property type="match status" value="1"/>
</dbReference>
<keyword evidence="4" id="KW-1185">Reference proteome</keyword>
<evidence type="ECO:0000259" key="2">
    <source>
        <dbReference type="Pfam" id="PF00857"/>
    </source>
</evidence>
<dbReference type="Proteomes" id="UP001595904">
    <property type="component" value="Unassembled WGS sequence"/>
</dbReference>
<dbReference type="InterPro" id="IPR000868">
    <property type="entry name" value="Isochorismatase-like_dom"/>
</dbReference>